<dbReference type="Gene3D" id="1.10.579.10">
    <property type="entry name" value="DNA Cyclobutane Dipyrimidine Photolyase, subunit A, domain 3"/>
    <property type="match status" value="1"/>
</dbReference>
<organism evidence="1 2">
    <name type="scientific">Vibrio pectenicida</name>
    <dbReference type="NCBI Taxonomy" id="62763"/>
    <lineage>
        <taxon>Bacteria</taxon>
        <taxon>Pseudomonadati</taxon>
        <taxon>Pseudomonadota</taxon>
        <taxon>Gammaproteobacteria</taxon>
        <taxon>Vibrionales</taxon>
        <taxon>Vibrionaceae</taxon>
        <taxon>Vibrio</taxon>
    </lineage>
</organism>
<dbReference type="GO" id="GO:0016829">
    <property type="term" value="F:lyase activity"/>
    <property type="evidence" value="ECO:0007669"/>
    <property type="project" value="UniProtKB-KW"/>
</dbReference>
<dbReference type="Gene3D" id="3.40.50.620">
    <property type="entry name" value="HUPs"/>
    <property type="match status" value="1"/>
</dbReference>
<evidence type="ECO:0000313" key="2">
    <source>
        <dbReference type="Proteomes" id="UP000269041"/>
    </source>
</evidence>
<protein>
    <submittedName>
        <fullName evidence="1">Cryptochrome/photolyase family protein</fullName>
    </submittedName>
</protein>
<comment type="caution">
    <text evidence="1">The sequence shown here is derived from an EMBL/GenBank/DDBJ whole genome shotgun (WGS) entry which is preliminary data.</text>
</comment>
<gene>
    <name evidence="1" type="ORF">EJA03_14720</name>
</gene>
<dbReference type="AlphaFoldDB" id="A0A3R9G1Q9"/>
<dbReference type="PANTHER" id="PTHR38657:SF1">
    <property type="entry name" value="SLR1343 PROTEIN"/>
    <property type="match status" value="1"/>
</dbReference>
<name>A0A3R9G1Q9_9VIBR</name>
<dbReference type="PANTHER" id="PTHR38657">
    <property type="entry name" value="SLR1343 PROTEIN"/>
    <property type="match status" value="1"/>
</dbReference>
<accession>A0A3R9G1Q9</accession>
<keyword evidence="2" id="KW-1185">Reference proteome</keyword>
<dbReference type="InterPro" id="IPR052551">
    <property type="entry name" value="UV-DNA_repair_photolyase"/>
</dbReference>
<proteinExistence type="predicted"/>
<dbReference type="EMBL" id="RSFA01000074">
    <property type="protein sequence ID" value="RSD30271.1"/>
    <property type="molecule type" value="Genomic_DNA"/>
</dbReference>
<keyword evidence="1" id="KW-0456">Lyase</keyword>
<dbReference type="OrthoDB" id="5288100at2"/>
<dbReference type="Pfam" id="PF04244">
    <property type="entry name" value="DPRP"/>
    <property type="match status" value="1"/>
</dbReference>
<dbReference type="InterPro" id="IPR036134">
    <property type="entry name" value="Crypto/Photolyase_FAD-like_sf"/>
</dbReference>
<reference evidence="1 2" key="1">
    <citation type="submission" date="2018-12" db="EMBL/GenBank/DDBJ databases">
        <title>Genomic taxonomy of the Vibrionaceae family.</title>
        <authorList>
            <person name="Gomez-Gil B."/>
            <person name="Enciso-Ibarra K."/>
        </authorList>
    </citation>
    <scope>NUCLEOTIDE SEQUENCE [LARGE SCALE GENOMIC DNA]</scope>
    <source>
        <strain evidence="1 2">CAIM 594</strain>
    </source>
</reference>
<dbReference type="Gene3D" id="1.10.10.1710">
    <property type="entry name" value="Deoxyribodipyrimidine photolyase-related"/>
    <property type="match status" value="1"/>
</dbReference>
<dbReference type="Gene3D" id="1.25.40.80">
    <property type="match status" value="1"/>
</dbReference>
<evidence type="ECO:0000313" key="1">
    <source>
        <dbReference type="EMBL" id="RSD30271.1"/>
    </source>
</evidence>
<sequence length="514" mass="59281">MAFHTVRLILGDQLNARHSWFQKTDSSILYIIAELHPEATYVKHHVQKICAFFSAMRAFTLELREIGHQVEYFQLDQTREFQDITQLVSHVIQTSGVEKFEYQRPDEYRLLSAMNKMTLTECDIECVESEHFLLPFSDITQHFPAGKHIMMEYFYRKMRKRFGILVEGSKPIGGKWNFDASNRNKLKTSDLENLPSPLLFSTDVSEILESLNRHNIDTVGLLSGSLLWPINRNQSLTLLAHFCSVCLPNFGRFQDAMTRSNQAKWSLYHSRLAFALNTKMLGPLEVIDSALSAYGTNPEIDIAQVEGFIRQILGWREYIRGVYWANMPDYAQRNHFQASRSLPDYFWSGDTKMSCLKETIGQSLDFAYAHHIQRLMVTGNFCLLTEIDPDQVDEWYLGIYVDAVEWVEMPNTRGMALFADGGIVGTKPYAASGSYINRMSDYCKGCHYDVKGKSGSNACPLNSLYWRFMHKHRELLAQNPRVGMIYRSWDNLDSNVQAQILQKAEFYLGHLNEL</sequence>
<dbReference type="InterPro" id="IPR014729">
    <property type="entry name" value="Rossmann-like_a/b/a_fold"/>
</dbReference>
<dbReference type="InterPro" id="IPR007357">
    <property type="entry name" value="PhrB-like"/>
</dbReference>
<dbReference type="SUPFAM" id="SSF48173">
    <property type="entry name" value="Cryptochrome/photolyase FAD-binding domain"/>
    <property type="match status" value="1"/>
</dbReference>
<dbReference type="Proteomes" id="UP000269041">
    <property type="component" value="Unassembled WGS sequence"/>
</dbReference>
<dbReference type="RefSeq" id="WP_125322495.1">
    <property type="nucleotide sequence ID" value="NZ_AP024890.1"/>
</dbReference>